<evidence type="ECO:0000256" key="10">
    <source>
        <dbReference type="ARBA" id="ARBA00023027"/>
    </source>
</evidence>
<comment type="catalytic activity">
    <reaction evidence="13">
        <text>5,6-dihydrouridine(17) in tRNA + NAD(+) = uridine(17) in tRNA + NADH + H(+)</text>
        <dbReference type="Rhea" id="RHEA:53372"/>
        <dbReference type="Rhea" id="RHEA-COMP:13541"/>
        <dbReference type="Rhea" id="RHEA-COMP:13542"/>
        <dbReference type="ChEBI" id="CHEBI:15378"/>
        <dbReference type="ChEBI" id="CHEBI:57540"/>
        <dbReference type="ChEBI" id="CHEBI:57945"/>
        <dbReference type="ChEBI" id="CHEBI:65315"/>
        <dbReference type="ChEBI" id="CHEBI:74443"/>
        <dbReference type="EC" id="1.3.1.88"/>
    </reaction>
    <physiologicalReaction direction="right-to-left" evidence="13">
        <dbReference type="Rhea" id="RHEA:53374"/>
    </physiologicalReaction>
</comment>
<dbReference type="SUPFAM" id="SSF56235">
    <property type="entry name" value="N-terminal nucleophile aminohydrolases (Ntn hydrolases)"/>
    <property type="match status" value="1"/>
</dbReference>
<dbReference type="Proteomes" id="UP000054843">
    <property type="component" value="Unassembled WGS sequence"/>
</dbReference>
<dbReference type="PROSITE" id="PS00854">
    <property type="entry name" value="PROTEASOME_BETA_1"/>
    <property type="match status" value="1"/>
</dbReference>
<dbReference type="Gene3D" id="3.20.20.70">
    <property type="entry name" value="Aldolase class I"/>
    <property type="match status" value="1"/>
</dbReference>
<dbReference type="CDD" id="cd02801">
    <property type="entry name" value="DUS_like_FMN"/>
    <property type="match status" value="1"/>
</dbReference>
<keyword evidence="5" id="KW-0288">FMN</keyword>
<evidence type="ECO:0000313" key="19">
    <source>
        <dbReference type="Proteomes" id="UP000054843"/>
    </source>
</evidence>
<keyword evidence="19" id="KW-1185">Reference proteome</keyword>
<evidence type="ECO:0000256" key="8">
    <source>
        <dbReference type="ARBA" id="ARBA00022942"/>
    </source>
</evidence>
<dbReference type="OrthoDB" id="272303at2759"/>
<dbReference type="STRING" id="268474.A0A0V1MF64"/>
<dbReference type="InterPro" id="IPR001353">
    <property type="entry name" value="Proteasome_sua/b"/>
</dbReference>
<evidence type="ECO:0000256" key="14">
    <source>
        <dbReference type="ARBA" id="ARBA00047652"/>
    </source>
</evidence>
<reference evidence="18 19" key="1">
    <citation type="submission" date="2015-01" db="EMBL/GenBank/DDBJ databases">
        <title>Evolution of Trichinella species and genotypes.</title>
        <authorList>
            <person name="Korhonen P.K."/>
            <person name="Edoardo P."/>
            <person name="Giuseppe L.R."/>
            <person name="Gasser R.B."/>
        </authorList>
    </citation>
    <scope>NUCLEOTIDE SEQUENCE [LARGE SCALE GENOMIC DNA]</scope>
    <source>
        <strain evidence="18">ISS1980</strain>
    </source>
</reference>
<dbReference type="InterPro" id="IPR013785">
    <property type="entry name" value="Aldolase_TIM"/>
</dbReference>
<dbReference type="Pfam" id="PF00227">
    <property type="entry name" value="Proteasome"/>
    <property type="match status" value="1"/>
</dbReference>
<dbReference type="InterPro" id="IPR018517">
    <property type="entry name" value="tRNA_hU_synthase_CS"/>
</dbReference>
<dbReference type="GO" id="GO:0005839">
    <property type="term" value="C:proteasome core complex"/>
    <property type="evidence" value="ECO:0007669"/>
    <property type="project" value="InterPro"/>
</dbReference>
<feature type="domain" description="DUS-like FMN-binding" evidence="17">
    <location>
        <begin position="36"/>
        <end position="313"/>
    </location>
</feature>
<evidence type="ECO:0000256" key="6">
    <source>
        <dbReference type="ARBA" id="ARBA00022694"/>
    </source>
</evidence>
<comment type="similarity">
    <text evidence="11">Belongs to the Dus family. Dus1 subfamily.</text>
</comment>
<dbReference type="InterPro" id="IPR016050">
    <property type="entry name" value="Proteasome_bsu_CS"/>
</dbReference>
<name>A0A0V1MF64_9BILA</name>
<dbReference type="GO" id="GO:0050660">
    <property type="term" value="F:flavin adenine dinucleotide binding"/>
    <property type="evidence" value="ECO:0007669"/>
    <property type="project" value="InterPro"/>
</dbReference>
<evidence type="ECO:0000256" key="9">
    <source>
        <dbReference type="ARBA" id="ARBA00023002"/>
    </source>
</evidence>
<accession>A0A0V1MF64</accession>
<comment type="catalytic activity">
    <reaction evidence="16">
        <text>5,6-dihydrouridine(17) in tRNA + NADP(+) = uridine(17) in tRNA + NADPH + H(+)</text>
        <dbReference type="Rhea" id="RHEA:53368"/>
        <dbReference type="Rhea" id="RHEA-COMP:13541"/>
        <dbReference type="Rhea" id="RHEA-COMP:13542"/>
        <dbReference type="ChEBI" id="CHEBI:15378"/>
        <dbReference type="ChEBI" id="CHEBI:57783"/>
        <dbReference type="ChEBI" id="CHEBI:58349"/>
        <dbReference type="ChEBI" id="CHEBI:65315"/>
        <dbReference type="ChEBI" id="CHEBI:74443"/>
        <dbReference type="EC" id="1.3.1.88"/>
    </reaction>
    <physiologicalReaction direction="right-to-left" evidence="16">
        <dbReference type="Rhea" id="RHEA:53370"/>
    </physiologicalReaction>
</comment>
<evidence type="ECO:0000256" key="2">
    <source>
        <dbReference type="ARBA" id="ARBA00004123"/>
    </source>
</evidence>
<dbReference type="PANTHER" id="PTHR11082:SF5">
    <property type="entry name" value="TRNA-DIHYDROURIDINE(16_17) SYNTHASE [NAD(P)(+)]-LIKE"/>
    <property type="match status" value="1"/>
</dbReference>
<comment type="cofactor">
    <cofactor evidence="1">
        <name>FMN</name>
        <dbReference type="ChEBI" id="CHEBI:58210"/>
    </cofactor>
</comment>
<feature type="non-terminal residue" evidence="18">
    <location>
        <position position="1"/>
    </location>
</feature>
<dbReference type="GO" id="GO:0051603">
    <property type="term" value="P:proteolysis involved in protein catabolic process"/>
    <property type="evidence" value="ECO:0007669"/>
    <property type="project" value="InterPro"/>
</dbReference>
<dbReference type="Pfam" id="PF01207">
    <property type="entry name" value="Dus"/>
    <property type="match status" value="1"/>
</dbReference>
<evidence type="ECO:0000256" key="1">
    <source>
        <dbReference type="ARBA" id="ARBA00001917"/>
    </source>
</evidence>
<dbReference type="AlphaFoldDB" id="A0A0V1MF64"/>
<comment type="catalytic activity">
    <reaction evidence="15">
        <text>5,6-dihydrouridine(16) in tRNA + NAD(+) = uridine(16) in tRNA + NADH + H(+)</text>
        <dbReference type="Rhea" id="RHEA:53380"/>
        <dbReference type="Rhea" id="RHEA-COMP:13543"/>
        <dbReference type="Rhea" id="RHEA-COMP:13544"/>
        <dbReference type="ChEBI" id="CHEBI:15378"/>
        <dbReference type="ChEBI" id="CHEBI:57540"/>
        <dbReference type="ChEBI" id="CHEBI:57945"/>
        <dbReference type="ChEBI" id="CHEBI:65315"/>
        <dbReference type="ChEBI" id="CHEBI:74443"/>
        <dbReference type="EC" id="1.3.1.88"/>
    </reaction>
    <physiologicalReaction direction="right-to-left" evidence="15">
        <dbReference type="Rhea" id="RHEA:53382"/>
    </physiologicalReaction>
</comment>
<evidence type="ECO:0000256" key="13">
    <source>
        <dbReference type="ARBA" id="ARBA00047287"/>
    </source>
</evidence>
<keyword evidence="3" id="KW-0963">Cytoplasm</keyword>
<keyword evidence="9" id="KW-0560">Oxidoreductase</keyword>
<dbReference type="Gene3D" id="3.60.20.10">
    <property type="entry name" value="Glutamine Phosphoribosylpyrophosphate, subunit 1, domain 1"/>
    <property type="match status" value="1"/>
</dbReference>
<evidence type="ECO:0000256" key="11">
    <source>
        <dbReference type="ARBA" id="ARBA00038313"/>
    </source>
</evidence>
<evidence type="ECO:0000256" key="7">
    <source>
        <dbReference type="ARBA" id="ARBA00022857"/>
    </source>
</evidence>
<dbReference type="InterPro" id="IPR035587">
    <property type="entry name" value="DUS-like_FMN-bd"/>
</dbReference>
<evidence type="ECO:0000256" key="4">
    <source>
        <dbReference type="ARBA" id="ARBA00022630"/>
    </source>
</evidence>
<keyword evidence="4" id="KW-0285">Flavoprotein</keyword>
<dbReference type="GO" id="GO:0017150">
    <property type="term" value="F:tRNA dihydrouridine synthase activity"/>
    <property type="evidence" value="ECO:0007669"/>
    <property type="project" value="InterPro"/>
</dbReference>
<organism evidence="18 19">
    <name type="scientific">Trichinella papuae</name>
    <dbReference type="NCBI Taxonomy" id="268474"/>
    <lineage>
        <taxon>Eukaryota</taxon>
        <taxon>Metazoa</taxon>
        <taxon>Ecdysozoa</taxon>
        <taxon>Nematoda</taxon>
        <taxon>Enoplea</taxon>
        <taxon>Dorylaimia</taxon>
        <taxon>Trichinellida</taxon>
        <taxon>Trichinellidae</taxon>
        <taxon>Trichinella</taxon>
    </lineage>
</organism>
<evidence type="ECO:0000256" key="15">
    <source>
        <dbReference type="ARBA" id="ARBA00048934"/>
    </source>
</evidence>
<dbReference type="EMBL" id="JYDO01000112">
    <property type="protein sequence ID" value="KRZ70539.1"/>
    <property type="molecule type" value="Genomic_DNA"/>
</dbReference>
<sequence length="658" mass="74676">LNKCEILYFDFLIFTFIMPEDPWEFYKRIGQPKFVVAPMVEQSELPWRLLSRRHGAQLCYTPMLHAGNFLTDEQYRKTHFTTCPEDRPLIAQFCANEPETLFNAAALVANQCDAIDINLGCPQTIARRGKYGAYLQDDWDLVSSLIKSACRLPIPVTCKIRIFPEVRRTVEYAQMIQASGCMLLAVHGRTREQKGRNCGLADWNHIATVKSALQIPVFANGNIRYFNDIDRCLKCTGADGVMCAGVKQGNLSNPYLFENRQAPVWEPCLEYLNLVKEYPCPISFVRAHLFKFFYHYLDLCENLHKCTDLDEAVSVVQHLKSRFSEISEEWLGQSLTEDADLAPFWQCQPRSRTSVSFQTSEWIEKRKNRKEFIVRQANELGISKHQVGCCLILNNFGKNKMCCNTHIFISLTSYPFEKMIAETFFPDDNASLRASEPVCTGASVIALMFDQGVVIAADTKLSYGRFSRYKGVSRLMRVNNNTIIGVSGDYADYQYLQGIINSRQIGMNSSQMRGQFTPASMHTFLTSVLYARRSKLNPLWNSYVVCGVTEGTKTPYLGTVNLFGVSYTNNFVATGLGSYLVQHYLEKKLEDCEKEGMKLNEADAALALRNCIEILYQRDCLAYNEYELGVVTADNCVITGKHTVSGKWDHAGLITGYE</sequence>
<protein>
    <recommendedName>
        <fullName evidence="12">tRNA-dihydrouridine(16/17) synthase [NAD(P)(+)]</fullName>
        <ecNumber evidence="12">1.3.1.88</ecNumber>
    </recommendedName>
</protein>
<comment type="caution">
    <text evidence="18">The sequence shown here is derived from an EMBL/GenBank/DDBJ whole genome shotgun (WGS) entry which is preliminary data.</text>
</comment>
<gene>
    <name evidence="18" type="primary">DUS1L</name>
    <name evidence="18" type="ORF">T10_8706</name>
</gene>
<evidence type="ECO:0000256" key="3">
    <source>
        <dbReference type="ARBA" id="ARBA00022490"/>
    </source>
</evidence>
<dbReference type="PROSITE" id="PS01136">
    <property type="entry name" value="UPF0034"/>
    <property type="match status" value="1"/>
</dbReference>
<dbReference type="PANTHER" id="PTHR11082">
    <property type="entry name" value="TRNA-DIHYDROURIDINE SYNTHASE"/>
    <property type="match status" value="1"/>
</dbReference>
<dbReference type="EC" id="1.3.1.88" evidence="12"/>
<dbReference type="GO" id="GO:0005634">
    <property type="term" value="C:nucleus"/>
    <property type="evidence" value="ECO:0007669"/>
    <property type="project" value="UniProtKB-SubCell"/>
</dbReference>
<evidence type="ECO:0000256" key="5">
    <source>
        <dbReference type="ARBA" id="ARBA00022643"/>
    </source>
</evidence>
<evidence type="ECO:0000259" key="17">
    <source>
        <dbReference type="Pfam" id="PF01207"/>
    </source>
</evidence>
<keyword evidence="6" id="KW-0819">tRNA processing</keyword>
<evidence type="ECO:0000313" key="18">
    <source>
        <dbReference type="EMBL" id="KRZ70539.1"/>
    </source>
</evidence>
<comment type="catalytic activity">
    <reaction evidence="14">
        <text>5,6-dihydrouridine(16) in tRNA + NADP(+) = uridine(16) in tRNA + NADPH + H(+)</text>
        <dbReference type="Rhea" id="RHEA:53376"/>
        <dbReference type="Rhea" id="RHEA-COMP:13543"/>
        <dbReference type="Rhea" id="RHEA-COMP:13544"/>
        <dbReference type="ChEBI" id="CHEBI:15378"/>
        <dbReference type="ChEBI" id="CHEBI:57783"/>
        <dbReference type="ChEBI" id="CHEBI:58349"/>
        <dbReference type="ChEBI" id="CHEBI:65315"/>
        <dbReference type="ChEBI" id="CHEBI:74443"/>
        <dbReference type="EC" id="1.3.1.88"/>
    </reaction>
    <physiologicalReaction direction="right-to-left" evidence="14">
        <dbReference type="Rhea" id="RHEA:53378"/>
    </physiologicalReaction>
</comment>
<dbReference type="SUPFAM" id="SSF51395">
    <property type="entry name" value="FMN-linked oxidoreductases"/>
    <property type="match status" value="1"/>
</dbReference>
<dbReference type="InterPro" id="IPR029055">
    <property type="entry name" value="Ntn_hydrolases_N"/>
</dbReference>
<evidence type="ECO:0000256" key="16">
    <source>
        <dbReference type="ARBA" id="ARBA00049467"/>
    </source>
</evidence>
<keyword evidence="7" id="KW-0521">NADP</keyword>
<proteinExistence type="inferred from homology"/>
<keyword evidence="8" id="KW-0647">Proteasome</keyword>
<comment type="subcellular location">
    <subcellularLocation>
        <location evidence="2">Nucleus</location>
    </subcellularLocation>
</comment>
<keyword evidence="10" id="KW-0520">NAD</keyword>
<evidence type="ECO:0000256" key="12">
    <source>
        <dbReference type="ARBA" id="ARBA00038890"/>
    </source>
</evidence>